<gene>
    <name evidence="3" type="ORF">I316_03753</name>
</gene>
<organism evidence="3 4">
    <name type="scientific">Kwoniella heveanensis BCC8398</name>
    <dbReference type="NCBI Taxonomy" id="1296120"/>
    <lineage>
        <taxon>Eukaryota</taxon>
        <taxon>Fungi</taxon>
        <taxon>Dikarya</taxon>
        <taxon>Basidiomycota</taxon>
        <taxon>Agaricomycotina</taxon>
        <taxon>Tremellomycetes</taxon>
        <taxon>Tremellales</taxon>
        <taxon>Cryptococcaceae</taxon>
        <taxon>Kwoniella</taxon>
    </lineage>
</organism>
<evidence type="ECO:0000313" key="4">
    <source>
        <dbReference type="Proteomes" id="UP000092666"/>
    </source>
</evidence>
<reference evidence="4" key="2">
    <citation type="submission" date="2013-12" db="EMBL/GenBank/DDBJ databases">
        <title>Evolution of pathogenesis and genome organization in the Tremellales.</title>
        <authorList>
            <person name="Cuomo C."/>
            <person name="Litvintseva A."/>
            <person name="Heitman J."/>
            <person name="Chen Y."/>
            <person name="Sun S."/>
            <person name="Springer D."/>
            <person name="Dromer F."/>
            <person name="Young S."/>
            <person name="Zeng Q."/>
            <person name="Chapman S."/>
            <person name="Gujja S."/>
            <person name="Saif S."/>
            <person name="Birren B."/>
        </authorList>
    </citation>
    <scope>NUCLEOTIDE SEQUENCE [LARGE SCALE GENOMIC DNA]</scope>
    <source>
        <strain evidence="4">BCC8398</strain>
    </source>
</reference>
<dbReference type="EMBL" id="KV700124">
    <property type="protein sequence ID" value="OCF34710.1"/>
    <property type="molecule type" value="Genomic_DNA"/>
</dbReference>
<reference evidence="3 4" key="1">
    <citation type="submission" date="2013-07" db="EMBL/GenBank/DDBJ databases">
        <title>The Genome Sequence of Cryptococcus heveanensis BCC8398.</title>
        <authorList>
            <consortium name="The Broad Institute Genome Sequencing Platform"/>
            <person name="Cuomo C."/>
            <person name="Litvintseva A."/>
            <person name="Chen Y."/>
            <person name="Heitman J."/>
            <person name="Sun S."/>
            <person name="Springer D."/>
            <person name="Dromer F."/>
            <person name="Young S.K."/>
            <person name="Zeng Q."/>
            <person name="Gargeya S."/>
            <person name="Fitzgerald M."/>
            <person name="Abouelleil A."/>
            <person name="Alvarado L."/>
            <person name="Berlin A.M."/>
            <person name="Chapman S.B."/>
            <person name="Dewar J."/>
            <person name="Goldberg J."/>
            <person name="Griggs A."/>
            <person name="Gujja S."/>
            <person name="Hansen M."/>
            <person name="Howarth C."/>
            <person name="Imamovic A."/>
            <person name="Larimer J."/>
            <person name="McCowan C."/>
            <person name="Murphy C."/>
            <person name="Pearson M."/>
            <person name="Priest M."/>
            <person name="Roberts A."/>
            <person name="Saif S."/>
            <person name="Shea T."/>
            <person name="Sykes S."/>
            <person name="Wortman J."/>
            <person name="Nusbaum C."/>
            <person name="Birren B."/>
        </authorList>
    </citation>
    <scope>NUCLEOTIDE SEQUENCE [LARGE SCALE GENOMIC DNA]</scope>
    <source>
        <strain evidence="3 4">BCC8398</strain>
    </source>
</reference>
<protein>
    <submittedName>
        <fullName evidence="3">Uncharacterized protein</fullName>
    </submittedName>
</protein>
<evidence type="ECO:0000313" key="3">
    <source>
        <dbReference type="EMBL" id="OCF34710.1"/>
    </source>
</evidence>
<keyword evidence="4" id="KW-1185">Reference proteome</keyword>
<sequence>MSLVYEWKRQQDPSIEDSGRQREAEIQAHLDQRRLHTVMSRIQGDSRRMMHALTENVQRGRFSLPSSLGLSEVTPSMRAGVPGHMGESLRRPESGSECRAALSNLILDNAHLLMLANGNERNLASPTEADIIEQGFVPLQSSAEQLRAYTDSLRKLQDSLEDYKELYSMGSPDERCAHHTSRSGVALDDAGTDTCAVPRTGLPPVPKASLVLAQDLVRRIERERLVSSVEAHDQANPPAETVSAAEICTRKLDISQVTSFLATRHALSESRTSIHEDLGSRTKYFEQLSKKRRKNAADVHAMKHVGPWRSAYYDSYQPTYQQVRTTLQGLDPAPTDEERRELRDVATRLRKHLNDHPQLATEVFLTHSFSLIHQGSSSSSSSSSGSSPGADVNGSIKIDGKYLVGSSLGDIATLASAFAVPDVLDQSVYDALHQELRAHRPLVGLIGDPSTSVVLLREIDRTEGIARALYDQWREDQIKRTDYDCSQCVDIPALVGLKGTDTNASASAAESEHGHDGHCIGLPDQREFMERMIRASHLMRDQRTEAWKTYVAASAMQAKCEGYSVAFDQFTETLRRSFVEHRTRLDELEGTFCTGSHNGGAESRTAIDAMRAKTEVDQLDAQQIVLQHQRAQGIESAISAGLSLEEYLPTQASQAEEQVELESALRKARVKLTQAKEVMDSTSFMSDSTVDDVDRRLCARASAASLVVGTNYAESTSNTSDSSTLLTPSSKRTDPASFPS</sequence>
<evidence type="ECO:0000256" key="1">
    <source>
        <dbReference type="SAM" id="Coils"/>
    </source>
</evidence>
<dbReference type="AlphaFoldDB" id="A0A1B9GUI1"/>
<proteinExistence type="predicted"/>
<feature type="region of interest" description="Disordered" evidence="2">
    <location>
        <begin position="712"/>
        <end position="740"/>
    </location>
</feature>
<evidence type="ECO:0000256" key="2">
    <source>
        <dbReference type="SAM" id="MobiDB-lite"/>
    </source>
</evidence>
<accession>A0A1B9GUI1</accession>
<name>A0A1B9GUI1_9TREE</name>
<feature type="compositionally biased region" description="Low complexity" evidence="2">
    <location>
        <begin position="715"/>
        <end position="730"/>
    </location>
</feature>
<dbReference type="Proteomes" id="UP000092666">
    <property type="component" value="Unassembled WGS sequence"/>
</dbReference>
<keyword evidence="1" id="KW-0175">Coiled coil</keyword>
<feature type="region of interest" description="Disordered" evidence="2">
    <location>
        <begin position="66"/>
        <end position="95"/>
    </location>
</feature>
<feature type="coiled-coil region" evidence="1">
    <location>
        <begin position="139"/>
        <end position="166"/>
    </location>
</feature>